<feature type="compositionally biased region" description="Basic and acidic residues" evidence="2">
    <location>
        <begin position="211"/>
        <end position="222"/>
    </location>
</feature>
<dbReference type="Pfam" id="PF07727">
    <property type="entry name" value="RVT_2"/>
    <property type="match status" value="1"/>
</dbReference>
<dbReference type="EMBL" id="JACGWL010000619">
    <property type="protein sequence ID" value="KAK4383031.1"/>
    <property type="molecule type" value="Genomic_DNA"/>
</dbReference>
<feature type="non-terminal residue" evidence="4">
    <location>
        <position position="734"/>
    </location>
</feature>
<evidence type="ECO:0000256" key="2">
    <source>
        <dbReference type="SAM" id="MobiDB-lite"/>
    </source>
</evidence>
<keyword evidence="1" id="KW-0863">Zinc-finger</keyword>
<dbReference type="AlphaFoldDB" id="A0AAE1T8H4"/>
<reference evidence="4" key="1">
    <citation type="submission" date="2020-06" db="EMBL/GenBank/DDBJ databases">
        <authorList>
            <person name="Li T."/>
            <person name="Hu X."/>
            <person name="Zhang T."/>
            <person name="Song X."/>
            <person name="Zhang H."/>
            <person name="Dai N."/>
            <person name="Sheng W."/>
            <person name="Hou X."/>
            <person name="Wei L."/>
        </authorList>
    </citation>
    <scope>NUCLEOTIDE SEQUENCE</scope>
    <source>
        <strain evidence="4">K16</strain>
        <tissue evidence="4">Leaf</tissue>
    </source>
</reference>
<evidence type="ECO:0000313" key="4">
    <source>
        <dbReference type="EMBL" id="KAK4383031.1"/>
    </source>
</evidence>
<dbReference type="GO" id="GO:0008270">
    <property type="term" value="F:zinc ion binding"/>
    <property type="evidence" value="ECO:0007669"/>
    <property type="project" value="UniProtKB-KW"/>
</dbReference>
<evidence type="ECO:0000256" key="1">
    <source>
        <dbReference type="PROSITE-ProRule" id="PRU00047"/>
    </source>
</evidence>
<dbReference type="GO" id="GO:0003676">
    <property type="term" value="F:nucleic acid binding"/>
    <property type="evidence" value="ECO:0007669"/>
    <property type="project" value="InterPro"/>
</dbReference>
<dbReference type="PANTHER" id="PTHR47592:SF29">
    <property type="entry name" value="ZINC FINGER, CCHC-TYPE"/>
    <property type="match status" value="1"/>
</dbReference>
<feature type="domain" description="CCHC-type" evidence="3">
    <location>
        <begin position="244"/>
        <end position="258"/>
    </location>
</feature>
<sequence>ASYVGVLHGRSLERRSTELPIGGEKRKTYVLDKSLPQILPEGFLPRERLTFEKFNQWHEDNRKVRSIVLSSMRNEIQKQYERYEDVWSIMHRMKELYAVLDQHIRYVVTKAFFGAIMIEGSFVREHGVMMLSLVEKLKDLQTDFDKEETYVDVILQSLPPSYDQFINNYKMVNSRPVMEPYNELLKESLRAQENDKPKGKDVVGSSSMNMVEDRRATKTNDRKGKRKIHDNKHDGSNKKSKLTCWKCGKSGHFKRDCRVGKGGNHCKNTNGTSGSGEGSKDHNPNEDDDVAWWIDSDATTHACKDRGWFKVFQPVDDSSVLHMENESSAPIVGVGSTVLEFTYGKTISLSNVLYVPKLCKNLVSSPVLNKCGFRQVFESDKYILSKSGVFADFGYYNNESINDEMDSIMGNNTWVLADLPPGCKLLGCKWIFKKKMKGDGTIKKFKARLVIQGFRQRPGIYYFDTYVPIAHRSTIRLLIGLASIHNLVIHQMDVKTTFLNGDLDEEVYMKQPEGFIMPGNEHKQVDLTKEFLSSRFSMKDIGKADGILAVFQLEYSKVIGCLMYAMTSTRPDIAYAMGKLSRFTSNPSTHHWETIRRWLGILLGGGAICWASKKQTCITNSTIEFEFVVLAAAGKEAEWLKNLIHEIPLWPKPISPISIHCDSAATLAKAYSQMYNVKSRHLGVRHSMIIELIMNDVISVKFVRSQHNLADHLTKGLARDLVHKSVIGMGLKSI</sequence>
<feature type="compositionally biased region" description="Basic and acidic residues" evidence="2">
    <location>
        <begin position="190"/>
        <end position="201"/>
    </location>
</feature>
<dbReference type="InterPro" id="IPR013103">
    <property type="entry name" value="RVT_2"/>
</dbReference>
<organism evidence="4 5">
    <name type="scientific">Sesamum angolense</name>
    <dbReference type="NCBI Taxonomy" id="2727404"/>
    <lineage>
        <taxon>Eukaryota</taxon>
        <taxon>Viridiplantae</taxon>
        <taxon>Streptophyta</taxon>
        <taxon>Embryophyta</taxon>
        <taxon>Tracheophyta</taxon>
        <taxon>Spermatophyta</taxon>
        <taxon>Magnoliopsida</taxon>
        <taxon>eudicotyledons</taxon>
        <taxon>Gunneridae</taxon>
        <taxon>Pentapetalae</taxon>
        <taxon>asterids</taxon>
        <taxon>lamiids</taxon>
        <taxon>Lamiales</taxon>
        <taxon>Pedaliaceae</taxon>
        <taxon>Sesamum</taxon>
    </lineage>
</organism>
<comment type="caution">
    <text evidence="4">The sequence shown here is derived from an EMBL/GenBank/DDBJ whole genome shotgun (WGS) entry which is preliminary data.</text>
</comment>
<dbReference type="PANTHER" id="PTHR47592">
    <property type="entry name" value="PBF68 PROTEIN"/>
    <property type="match status" value="1"/>
</dbReference>
<feature type="region of interest" description="Disordered" evidence="2">
    <location>
        <begin position="190"/>
        <end position="239"/>
    </location>
</feature>
<dbReference type="Pfam" id="PF14223">
    <property type="entry name" value="Retrotran_gag_2"/>
    <property type="match status" value="1"/>
</dbReference>
<dbReference type="SMART" id="SM00343">
    <property type="entry name" value="ZnF_C2HC"/>
    <property type="match status" value="1"/>
</dbReference>
<protein>
    <submittedName>
        <fullName evidence="4">Retrovirus-related Pol polyprotein from transposon TNT 1-94</fullName>
    </submittedName>
</protein>
<keyword evidence="1" id="KW-0862">Zinc</keyword>
<reference evidence="4" key="2">
    <citation type="journal article" date="2024" name="Plant">
        <title>Genomic evolution and insights into agronomic trait innovations of Sesamum species.</title>
        <authorList>
            <person name="Miao H."/>
            <person name="Wang L."/>
            <person name="Qu L."/>
            <person name="Liu H."/>
            <person name="Sun Y."/>
            <person name="Le M."/>
            <person name="Wang Q."/>
            <person name="Wei S."/>
            <person name="Zheng Y."/>
            <person name="Lin W."/>
            <person name="Duan Y."/>
            <person name="Cao H."/>
            <person name="Xiong S."/>
            <person name="Wang X."/>
            <person name="Wei L."/>
            <person name="Li C."/>
            <person name="Ma Q."/>
            <person name="Ju M."/>
            <person name="Zhao R."/>
            <person name="Li G."/>
            <person name="Mu C."/>
            <person name="Tian Q."/>
            <person name="Mei H."/>
            <person name="Zhang T."/>
            <person name="Gao T."/>
            <person name="Zhang H."/>
        </authorList>
    </citation>
    <scope>NUCLEOTIDE SEQUENCE</scope>
    <source>
        <strain evidence="4">K16</strain>
    </source>
</reference>
<dbReference type="CDD" id="cd09272">
    <property type="entry name" value="RNase_HI_RT_Ty1"/>
    <property type="match status" value="1"/>
</dbReference>
<accession>A0AAE1T8H4</accession>
<dbReference type="SUPFAM" id="SSF57756">
    <property type="entry name" value="Retrovirus zinc finger-like domains"/>
    <property type="match status" value="1"/>
</dbReference>
<name>A0AAE1T8H4_9LAMI</name>
<dbReference type="InterPro" id="IPR036875">
    <property type="entry name" value="Znf_CCHC_sf"/>
</dbReference>
<dbReference type="Proteomes" id="UP001289374">
    <property type="component" value="Unassembled WGS sequence"/>
</dbReference>
<feature type="region of interest" description="Disordered" evidence="2">
    <location>
        <begin position="261"/>
        <end position="288"/>
    </location>
</feature>
<dbReference type="Pfam" id="PF22936">
    <property type="entry name" value="Pol_BBD"/>
    <property type="match status" value="1"/>
</dbReference>
<proteinExistence type="predicted"/>
<evidence type="ECO:0000313" key="5">
    <source>
        <dbReference type="Proteomes" id="UP001289374"/>
    </source>
</evidence>
<keyword evidence="1" id="KW-0479">Metal-binding</keyword>
<dbReference type="InterPro" id="IPR001878">
    <property type="entry name" value="Znf_CCHC"/>
</dbReference>
<dbReference type="InterPro" id="IPR054722">
    <property type="entry name" value="PolX-like_BBD"/>
</dbReference>
<dbReference type="PROSITE" id="PS50158">
    <property type="entry name" value="ZF_CCHC"/>
    <property type="match status" value="1"/>
</dbReference>
<evidence type="ECO:0000259" key="3">
    <source>
        <dbReference type="PROSITE" id="PS50158"/>
    </source>
</evidence>
<gene>
    <name evidence="4" type="ORF">Sango_2817300</name>
</gene>
<dbReference type="Pfam" id="PF00098">
    <property type="entry name" value="zf-CCHC"/>
    <property type="match status" value="1"/>
</dbReference>
<keyword evidence="5" id="KW-1185">Reference proteome</keyword>